<evidence type="ECO:0000313" key="3">
    <source>
        <dbReference type="Proteomes" id="UP000245207"/>
    </source>
</evidence>
<dbReference type="STRING" id="35608.A0A2U1PWN3"/>
<sequence>MEGLPTNVMVDILSRLPVKTIIYCKCVCKKWRILVSESYFVKLHLSRSPASLLFHHFTIQELQNFGQGILKLVDIEDEVRHHRLYHDPRMSFDLNRASFPKSVKRFRKLPIGSINGLVCLTESGNNSDNTYICNPITREYMMLPKHYFFSVCDEMSIVCGFGVGLVTGKYKVIRTLLTHLLTNPNPKTSRPDLLEAEVYTLGTGKWRSLGRVPYWLDERKKPFNSGPFLNGHVHWIIRDEDCPEKICTFDFDSETFKLFPSPPFDATNVPKITFQSLGVLNGCLSQCDSSINDVTIWVMKEYGIKKSWYKMVNIRQSLCPKLLMFEPIALLEGYKDGGILMVNYDKKLFAYYPQTNTIEDIKMFNGHFAGITYRPSFVKLRDFVIESGRVRLQKG</sequence>
<dbReference type="InterPro" id="IPR013187">
    <property type="entry name" value="F-box-assoc_dom_typ3"/>
</dbReference>
<dbReference type="Pfam" id="PF00646">
    <property type="entry name" value="F-box"/>
    <property type="match status" value="1"/>
</dbReference>
<dbReference type="PANTHER" id="PTHR31672">
    <property type="entry name" value="BNACNNG10540D PROTEIN"/>
    <property type="match status" value="1"/>
</dbReference>
<dbReference type="AlphaFoldDB" id="A0A2U1PWN3"/>
<dbReference type="InterPro" id="IPR017451">
    <property type="entry name" value="F-box-assoc_interact_dom"/>
</dbReference>
<keyword evidence="3" id="KW-1185">Reference proteome</keyword>
<dbReference type="SMART" id="SM00256">
    <property type="entry name" value="FBOX"/>
    <property type="match status" value="1"/>
</dbReference>
<evidence type="ECO:0000313" key="2">
    <source>
        <dbReference type="EMBL" id="PWA90184.1"/>
    </source>
</evidence>
<dbReference type="InterPro" id="IPR001810">
    <property type="entry name" value="F-box_dom"/>
</dbReference>
<dbReference type="InterPro" id="IPR036047">
    <property type="entry name" value="F-box-like_dom_sf"/>
</dbReference>
<dbReference type="Proteomes" id="UP000245207">
    <property type="component" value="Unassembled WGS sequence"/>
</dbReference>
<dbReference type="NCBIfam" id="TIGR01640">
    <property type="entry name" value="F_box_assoc_1"/>
    <property type="match status" value="1"/>
</dbReference>
<accession>A0A2U1PWN3</accession>
<dbReference type="SUPFAM" id="SSF81383">
    <property type="entry name" value="F-box domain"/>
    <property type="match status" value="1"/>
</dbReference>
<evidence type="ECO:0000259" key="1">
    <source>
        <dbReference type="PROSITE" id="PS50181"/>
    </source>
</evidence>
<dbReference type="InterPro" id="IPR050796">
    <property type="entry name" value="SCF_F-box_component"/>
</dbReference>
<organism evidence="2 3">
    <name type="scientific">Artemisia annua</name>
    <name type="common">Sweet wormwood</name>
    <dbReference type="NCBI Taxonomy" id="35608"/>
    <lineage>
        <taxon>Eukaryota</taxon>
        <taxon>Viridiplantae</taxon>
        <taxon>Streptophyta</taxon>
        <taxon>Embryophyta</taxon>
        <taxon>Tracheophyta</taxon>
        <taxon>Spermatophyta</taxon>
        <taxon>Magnoliopsida</taxon>
        <taxon>eudicotyledons</taxon>
        <taxon>Gunneridae</taxon>
        <taxon>Pentapetalae</taxon>
        <taxon>asterids</taxon>
        <taxon>campanulids</taxon>
        <taxon>Asterales</taxon>
        <taxon>Asteraceae</taxon>
        <taxon>Asteroideae</taxon>
        <taxon>Anthemideae</taxon>
        <taxon>Artemisiinae</taxon>
        <taxon>Artemisia</taxon>
    </lineage>
</organism>
<gene>
    <name evidence="2" type="ORF">CTI12_AA103760</name>
</gene>
<dbReference type="PANTHER" id="PTHR31672:SF13">
    <property type="entry name" value="F-BOX PROTEIN CPR30-LIKE"/>
    <property type="match status" value="1"/>
</dbReference>
<reference evidence="2 3" key="1">
    <citation type="journal article" date="2018" name="Mol. Plant">
        <title>The genome of Artemisia annua provides insight into the evolution of Asteraceae family and artemisinin biosynthesis.</title>
        <authorList>
            <person name="Shen Q."/>
            <person name="Zhang L."/>
            <person name="Liao Z."/>
            <person name="Wang S."/>
            <person name="Yan T."/>
            <person name="Shi P."/>
            <person name="Liu M."/>
            <person name="Fu X."/>
            <person name="Pan Q."/>
            <person name="Wang Y."/>
            <person name="Lv Z."/>
            <person name="Lu X."/>
            <person name="Zhang F."/>
            <person name="Jiang W."/>
            <person name="Ma Y."/>
            <person name="Chen M."/>
            <person name="Hao X."/>
            <person name="Li L."/>
            <person name="Tang Y."/>
            <person name="Lv G."/>
            <person name="Zhou Y."/>
            <person name="Sun X."/>
            <person name="Brodelius P.E."/>
            <person name="Rose J.K.C."/>
            <person name="Tang K."/>
        </authorList>
    </citation>
    <scope>NUCLEOTIDE SEQUENCE [LARGE SCALE GENOMIC DNA]</scope>
    <source>
        <strain evidence="3">cv. Huhao1</strain>
        <tissue evidence="2">Leaf</tissue>
    </source>
</reference>
<dbReference type="Pfam" id="PF08268">
    <property type="entry name" value="FBA_3"/>
    <property type="match status" value="1"/>
</dbReference>
<comment type="caution">
    <text evidence="2">The sequence shown here is derived from an EMBL/GenBank/DDBJ whole genome shotgun (WGS) entry which is preliminary data.</text>
</comment>
<proteinExistence type="predicted"/>
<name>A0A2U1PWN3_ARTAN</name>
<dbReference type="EMBL" id="PKPP01000650">
    <property type="protein sequence ID" value="PWA90184.1"/>
    <property type="molecule type" value="Genomic_DNA"/>
</dbReference>
<dbReference type="OrthoDB" id="610337at2759"/>
<dbReference type="PROSITE" id="PS50181">
    <property type="entry name" value="FBOX"/>
    <property type="match status" value="1"/>
</dbReference>
<dbReference type="CDD" id="cd22157">
    <property type="entry name" value="F-box_AtFBW1-like"/>
    <property type="match status" value="1"/>
</dbReference>
<dbReference type="Gene3D" id="1.20.1280.50">
    <property type="match status" value="1"/>
</dbReference>
<feature type="domain" description="F-box" evidence="1">
    <location>
        <begin position="1"/>
        <end position="43"/>
    </location>
</feature>
<protein>
    <submittedName>
        <fullName evidence="2">F-box associated domain, type 1</fullName>
    </submittedName>
</protein>